<evidence type="ECO:0008006" key="3">
    <source>
        <dbReference type="Google" id="ProtNLM"/>
    </source>
</evidence>
<gene>
    <name evidence="1" type="ORF">GH714_024327</name>
</gene>
<evidence type="ECO:0000313" key="2">
    <source>
        <dbReference type="Proteomes" id="UP000467840"/>
    </source>
</evidence>
<organism evidence="1 2">
    <name type="scientific">Hevea brasiliensis</name>
    <name type="common">Para rubber tree</name>
    <name type="synonym">Siphonia brasiliensis</name>
    <dbReference type="NCBI Taxonomy" id="3981"/>
    <lineage>
        <taxon>Eukaryota</taxon>
        <taxon>Viridiplantae</taxon>
        <taxon>Streptophyta</taxon>
        <taxon>Embryophyta</taxon>
        <taxon>Tracheophyta</taxon>
        <taxon>Spermatophyta</taxon>
        <taxon>Magnoliopsida</taxon>
        <taxon>eudicotyledons</taxon>
        <taxon>Gunneridae</taxon>
        <taxon>Pentapetalae</taxon>
        <taxon>rosids</taxon>
        <taxon>fabids</taxon>
        <taxon>Malpighiales</taxon>
        <taxon>Euphorbiaceae</taxon>
        <taxon>Crotonoideae</taxon>
        <taxon>Micrandreae</taxon>
        <taxon>Hevea</taxon>
    </lineage>
</organism>
<dbReference type="AlphaFoldDB" id="A0A6A6LDT0"/>
<accession>A0A6A6LDT0</accession>
<comment type="caution">
    <text evidence="1">The sequence shown here is derived from an EMBL/GenBank/DDBJ whole genome shotgun (WGS) entry which is preliminary data.</text>
</comment>
<sequence length="283" mass="33087">MMEHLDWTIGNGDWRLGYPDGYVLHLPKMHWPLLLLPNGVRHLQFQDHLFRFQATWMTQDKFRDMVHDNWRPNSSFMSVVSHFTNRLKVWNRFVFRNIFHRKNCILSHLSGVQRSLHYGPTSFLVEKDLMQELEVLSHQEKLVWYQKSLSEFIKWGDRNTCYFHLKTINQGQQNWILHLKKAKVAPAYPIKGCFSNLFEDALIGLSSPLSSVEVHKALFGMQPWKAPGLDGFHTSFHQRYWDSISDAICSEVCRVIDGVDMAYFAQFDSQSPSFGLSIPVSSH</sequence>
<evidence type="ECO:0000313" key="1">
    <source>
        <dbReference type="EMBL" id="KAF2298615.1"/>
    </source>
</evidence>
<proteinExistence type="predicted"/>
<reference evidence="1 2" key="1">
    <citation type="journal article" date="2020" name="Mol. Plant">
        <title>The Chromosome-Based Rubber Tree Genome Provides New Insights into Spurge Genome Evolution and Rubber Biosynthesis.</title>
        <authorList>
            <person name="Liu J."/>
            <person name="Shi C."/>
            <person name="Shi C.C."/>
            <person name="Li W."/>
            <person name="Zhang Q.J."/>
            <person name="Zhang Y."/>
            <person name="Li K."/>
            <person name="Lu H.F."/>
            <person name="Shi C."/>
            <person name="Zhu S.T."/>
            <person name="Xiao Z.Y."/>
            <person name="Nan H."/>
            <person name="Yue Y."/>
            <person name="Zhu X.G."/>
            <person name="Wu Y."/>
            <person name="Hong X.N."/>
            <person name="Fan G.Y."/>
            <person name="Tong Y."/>
            <person name="Zhang D."/>
            <person name="Mao C.L."/>
            <person name="Liu Y.L."/>
            <person name="Hao S.J."/>
            <person name="Liu W.Q."/>
            <person name="Lv M.Q."/>
            <person name="Zhang H.B."/>
            <person name="Liu Y."/>
            <person name="Hu-Tang G.R."/>
            <person name="Wang J.P."/>
            <person name="Wang J.H."/>
            <person name="Sun Y.H."/>
            <person name="Ni S.B."/>
            <person name="Chen W.B."/>
            <person name="Zhang X.C."/>
            <person name="Jiao Y.N."/>
            <person name="Eichler E.E."/>
            <person name="Li G.H."/>
            <person name="Liu X."/>
            <person name="Gao L.Z."/>
        </authorList>
    </citation>
    <scope>NUCLEOTIDE SEQUENCE [LARGE SCALE GENOMIC DNA]</scope>
    <source>
        <strain evidence="2">cv. GT1</strain>
        <tissue evidence="1">Leaf</tissue>
    </source>
</reference>
<dbReference type="Proteomes" id="UP000467840">
    <property type="component" value="Chromosome 1"/>
</dbReference>
<protein>
    <recommendedName>
        <fullName evidence="3">Reverse transcriptase domain-containing protein</fullName>
    </recommendedName>
</protein>
<dbReference type="EMBL" id="JAAGAX010000011">
    <property type="protein sequence ID" value="KAF2298615.1"/>
    <property type="molecule type" value="Genomic_DNA"/>
</dbReference>
<keyword evidence="2" id="KW-1185">Reference proteome</keyword>
<name>A0A6A6LDT0_HEVBR</name>